<dbReference type="OrthoDB" id="9793400at2"/>
<dbReference type="PANTHER" id="PTHR43130">
    <property type="entry name" value="ARAC-FAMILY TRANSCRIPTIONAL REGULATOR"/>
    <property type="match status" value="1"/>
</dbReference>
<organism evidence="5 6">
    <name type="scientific">Inquilinus limosus</name>
    <dbReference type="NCBI Taxonomy" id="171674"/>
    <lineage>
        <taxon>Bacteria</taxon>
        <taxon>Pseudomonadati</taxon>
        <taxon>Pseudomonadota</taxon>
        <taxon>Alphaproteobacteria</taxon>
        <taxon>Rhodospirillales</taxon>
        <taxon>Rhodospirillaceae</taxon>
        <taxon>Inquilinus</taxon>
    </lineage>
</organism>
<dbReference type="InterPro" id="IPR029062">
    <property type="entry name" value="Class_I_gatase-like"/>
</dbReference>
<sequence>MLGRLDEGTLMRKLAFLVLPEFSALGLAAAIEPLFVANWLAQERLFAWTVVSADGGAVRASNGTVTPVDGALAAAEGSGTVFVLASFESAAVAGQRPVLPWLRRLARFGVELGGIETGSLALAEAGLLDGHTAAVHWDNLTGFQERYPAVRAVPQLYALSGGRITCAGASAILDMMVGWIGRHADPGLAGEVAEHLLLGRVRPPETGQRDSDEPAQAAADPLVAQALEIMRGTIDEPLPCAAIADRVGLSLRQLERRFRQAVGRPVQAQYLLLRMAKAHQLLQQTGLSVTEVAFSCGFPSPEYFSRRYRAQFGCRPSADRRQSTTAPVLRQKPSHSLIERSENS</sequence>
<evidence type="ECO:0000256" key="1">
    <source>
        <dbReference type="ARBA" id="ARBA00023015"/>
    </source>
</evidence>
<dbReference type="GO" id="GO:0043565">
    <property type="term" value="F:sequence-specific DNA binding"/>
    <property type="evidence" value="ECO:0007669"/>
    <property type="project" value="InterPro"/>
</dbReference>
<gene>
    <name evidence="5" type="ORF">BWR60_06430</name>
</gene>
<evidence type="ECO:0000259" key="4">
    <source>
        <dbReference type="PROSITE" id="PS01124"/>
    </source>
</evidence>
<accession>A0A211ZS13</accession>
<feature type="region of interest" description="Disordered" evidence="3">
    <location>
        <begin position="315"/>
        <end position="344"/>
    </location>
</feature>
<protein>
    <recommendedName>
        <fullName evidence="4">HTH araC/xylS-type domain-containing protein</fullName>
    </recommendedName>
</protein>
<dbReference type="InterPro" id="IPR018060">
    <property type="entry name" value="HTH_AraC"/>
</dbReference>
<evidence type="ECO:0000256" key="2">
    <source>
        <dbReference type="ARBA" id="ARBA00023163"/>
    </source>
</evidence>
<name>A0A211ZS13_9PROT</name>
<dbReference type="CDD" id="cd03136">
    <property type="entry name" value="GATase1_AraC_ArgR_like"/>
    <property type="match status" value="1"/>
</dbReference>
<comment type="caution">
    <text evidence="5">The sequence shown here is derived from an EMBL/GenBank/DDBJ whole genome shotgun (WGS) entry which is preliminary data.</text>
</comment>
<dbReference type="Pfam" id="PF12833">
    <property type="entry name" value="HTH_18"/>
    <property type="match status" value="1"/>
</dbReference>
<dbReference type="SUPFAM" id="SSF46689">
    <property type="entry name" value="Homeodomain-like"/>
    <property type="match status" value="2"/>
</dbReference>
<keyword evidence="1" id="KW-0805">Transcription regulation</keyword>
<feature type="domain" description="HTH araC/xylS-type" evidence="4">
    <location>
        <begin position="224"/>
        <end position="322"/>
    </location>
</feature>
<dbReference type="SUPFAM" id="SSF52317">
    <property type="entry name" value="Class I glutamine amidotransferase-like"/>
    <property type="match status" value="1"/>
</dbReference>
<reference evidence="6" key="1">
    <citation type="submission" date="2017-05" db="EMBL/GenBank/DDBJ databases">
        <authorList>
            <person name="Macchi M."/>
            <person name="Festa S."/>
            <person name="Coppotelli B.M."/>
            <person name="Morelli I.S."/>
        </authorList>
    </citation>
    <scope>NUCLEOTIDE SEQUENCE [LARGE SCALE GENOMIC DNA]</scope>
    <source>
        <strain evidence="6">I</strain>
    </source>
</reference>
<dbReference type="InterPro" id="IPR052158">
    <property type="entry name" value="INH-QAR"/>
</dbReference>
<keyword evidence="6" id="KW-1185">Reference proteome</keyword>
<dbReference type="PROSITE" id="PS01124">
    <property type="entry name" value="HTH_ARAC_FAMILY_2"/>
    <property type="match status" value="1"/>
</dbReference>
<proteinExistence type="predicted"/>
<dbReference type="PANTHER" id="PTHR43130:SF3">
    <property type="entry name" value="HTH-TYPE TRANSCRIPTIONAL REGULATOR RV1931C"/>
    <property type="match status" value="1"/>
</dbReference>
<dbReference type="GO" id="GO:0003700">
    <property type="term" value="F:DNA-binding transcription factor activity"/>
    <property type="evidence" value="ECO:0007669"/>
    <property type="project" value="InterPro"/>
</dbReference>
<keyword evidence="2" id="KW-0804">Transcription</keyword>
<dbReference type="InterPro" id="IPR009057">
    <property type="entry name" value="Homeodomain-like_sf"/>
</dbReference>
<dbReference type="Gene3D" id="1.10.10.60">
    <property type="entry name" value="Homeodomain-like"/>
    <property type="match status" value="1"/>
</dbReference>
<dbReference type="SMART" id="SM00342">
    <property type="entry name" value="HTH_ARAC"/>
    <property type="match status" value="1"/>
</dbReference>
<dbReference type="EMBL" id="NHON01000008">
    <property type="protein sequence ID" value="OWJ68071.1"/>
    <property type="molecule type" value="Genomic_DNA"/>
</dbReference>
<evidence type="ECO:0000313" key="6">
    <source>
        <dbReference type="Proteomes" id="UP000196655"/>
    </source>
</evidence>
<dbReference type="AlphaFoldDB" id="A0A211ZS13"/>
<dbReference type="Gene3D" id="3.40.50.880">
    <property type="match status" value="1"/>
</dbReference>
<evidence type="ECO:0000313" key="5">
    <source>
        <dbReference type="EMBL" id="OWJ68071.1"/>
    </source>
</evidence>
<dbReference type="Proteomes" id="UP000196655">
    <property type="component" value="Unassembled WGS sequence"/>
</dbReference>
<evidence type="ECO:0000256" key="3">
    <source>
        <dbReference type="SAM" id="MobiDB-lite"/>
    </source>
</evidence>